<feature type="region of interest" description="Disordered" evidence="1">
    <location>
        <begin position="121"/>
        <end position="182"/>
    </location>
</feature>
<name>A0ABU6RT84_9FABA</name>
<dbReference type="PANTHER" id="PTHR46250:SF18">
    <property type="entry name" value="MYB_SANT-LIKE DOMAIN-CONTAINING PROTEIN"/>
    <property type="match status" value="1"/>
</dbReference>
<comment type="caution">
    <text evidence="3">The sequence shown here is derived from an EMBL/GenBank/DDBJ whole genome shotgun (WGS) entry which is preliminary data.</text>
</comment>
<proteinExistence type="predicted"/>
<evidence type="ECO:0000313" key="4">
    <source>
        <dbReference type="Proteomes" id="UP001341840"/>
    </source>
</evidence>
<sequence>MDKRMWSDEETEAFVGLMEEIVAEGPRPDCGQFRQGTFEKLALKMIERFPTCCLTAKHCKNKHKRMKEKYQYAAEMLACNHDFDDAHPKKFYTPGKPFPMFERLGRIFGKDRATSLAAVSGFDAEEQLGEEPDDEEPTMDDYFMSSEPTATGPTDTLENAGQGTASSVDRTASTRRITSKKRKQADILERMADEVHESTAAQREHVQILANAISGKNDEVKMGEKLAELGFADHDAIQVVVKICSNPRLEKSFWGLTDAQKTTIAQDMLDGKY</sequence>
<dbReference type="PANTHER" id="PTHR46250">
    <property type="entry name" value="MYB/SANT-LIKE DNA-BINDING DOMAIN PROTEIN-RELATED"/>
    <property type="match status" value="1"/>
</dbReference>
<protein>
    <recommendedName>
        <fullName evidence="2">Myb/SANT-like domain-containing protein</fullName>
    </recommendedName>
</protein>
<reference evidence="3 4" key="1">
    <citation type="journal article" date="2023" name="Plants (Basel)">
        <title>Bridging the Gap: Combining Genomics and Transcriptomics Approaches to Understand Stylosanthes scabra, an Orphan Legume from the Brazilian Caatinga.</title>
        <authorList>
            <person name="Ferreira-Neto J.R.C."/>
            <person name="da Silva M.D."/>
            <person name="Binneck E."/>
            <person name="de Melo N.F."/>
            <person name="da Silva R.H."/>
            <person name="de Melo A.L.T.M."/>
            <person name="Pandolfi V."/>
            <person name="Bustamante F.O."/>
            <person name="Brasileiro-Vidal A.C."/>
            <person name="Benko-Iseppon A.M."/>
        </authorList>
    </citation>
    <scope>NUCLEOTIDE SEQUENCE [LARGE SCALE GENOMIC DNA]</scope>
    <source>
        <tissue evidence="3">Leaves</tissue>
    </source>
</reference>
<keyword evidence="4" id="KW-1185">Reference proteome</keyword>
<organism evidence="3 4">
    <name type="scientific">Stylosanthes scabra</name>
    <dbReference type="NCBI Taxonomy" id="79078"/>
    <lineage>
        <taxon>Eukaryota</taxon>
        <taxon>Viridiplantae</taxon>
        <taxon>Streptophyta</taxon>
        <taxon>Embryophyta</taxon>
        <taxon>Tracheophyta</taxon>
        <taxon>Spermatophyta</taxon>
        <taxon>Magnoliopsida</taxon>
        <taxon>eudicotyledons</taxon>
        <taxon>Gunneridae</taxon>
        <taxon>Pentapetalae</taxon>
        <taxon>rosids</taxon>
        <taxon>fabids</taxon>
        <taxon>Fabales</taxon>
        <taxon>Fabaceae</taxon>
        <taxon>Papilionoideae</taxon>
        <taxon>50 kb inversion clade</taxon>
        <taxon>dalbergioids sensu lato</taxon>
        <taxon>Dalbergieae</taxon>
        <taxon>Pterocarpus clade</taxon>
        <taxon>Stylosanthes</taxon>
    </lineage>
</organism>
<dbReference type="Pfam" id="PF12776">
    <property type="entry name" value="Myb_DNA-bind_3"/>
    <property type="match status" value="1"/>
</dbReference>
<feature type="compositionally biased region" description="Polar residues" evidence="1">
    <location>
        <begin position="146"/>
        <end position="176"/>
    </location>
</feature>
<dbReference type="EMBL" id="JASCZI010031663">
    <property type="protein sequence ID" value="MED6127225.1"/>
    <property type="molecule type" value="Genomic_DNA"/>
</dbReference>
<feature type="domain" description="Myb/SANT-like" evidence="2">
    <location>
        <begin position="5"/>
        <end position="81"/>
    </location>
</feature>
<evidence type="ECO:0000256" key="1">
    <source>
        <dbReference type="SAM" id="MobiDB-lite"/>
    </source>
</evidence>
<feature type="compositionally biased region" description="Acidic residues" evidence="1">
    <location>
        <begin position="123"/>
        <end position="139"/>
    </location>
</feature>
<dbReference type="InterPro" id="IPR024752">
    <property type="entry name" value="Myb/SANT-like_dom"/>
</dbReference>
<gene>
    <name evidence="3" type="ORF">PIB30_085990</name>
</gene>
<evidence type="ECO:0000313" key="3">
    <source>
        <dbReference type="EMBL" id="MED6127225.1"/>
    </source>
</evidence>
<accession>A0ABU6RT84</accession>
<evidence type="ECO:0000259" key="2">
    <source>
        <dbReference type="Pfam" id="PF12776"/>
    </source>
</evidence>
<dbReference type="Proteomes" id="UP001341840">
    <property type="component" value="Unassembled WGS sequence"/>
</dbReference>